<feature type="compositionally biased region" description="Basic and acidic residues" evidence="1">
    <location>
        <begin position="146"/>
        <end position="159"/>
    </location>
</feature>
<reference evidence="2" key="1">
    <citation type="submission" date="2015-11" db="EMBL/GenBank/DDBJ databases">
        <title>De novo transcriptome assembly of four potential Pierce s Disease insect vectors from Arizona vineyards.</title>
        <authorList>
            <person name="Tassone E.E."/>
        </authorList>
    </citation>
    <scope>NUCLEOTIDE SEQUENCE</scope>
</reference>
<sequence length="201" mass="24612">MCDRIRTQTILSIVRRLGRDNGVSAYNVAEAVTRNHSTVDRVKVRILLEEAVLKGLLQRRHSFYRVVTPKSEQCQRSTVLRSRRSRIRRKSRRRTKSVSMYVSRRHSRKRRHSRRRRHTRRRRHSRSKGRHYRRRVHHRHPLSYFRKPEVKPNIREKPKNKIKRGRKMRSSRKSRFVGSLHRKSNKYTERKRKSDADRKPR</sequence>
<feature type="compositionally biased region" description="Basic and acidic residues" evidence="1">
    <location>
        <begin position="186"/>
        <end position="201"/>
    </location>
</feature>
<gene>
    <name evidence="2" type="ORF">g.50005</name>
</gene>
<organism evidence="2">
    <name type="scientific">Graphocephala atropunctata</name>
    <dbReference type="NCBI Taxonomy" id="36148"/>
    <lineage>
        <taxon>Eukaryota</taxon>
        <taxon>Metazoa</taxon>
        <taxon>Ecdysozoa</taxon>
        <taxon>Arthropoda</taxon>
        <taxon>Hexapoda</taxon>
        <taxon>Insecta</taxon>
        <taxon>Pterygota</taxon>
        <taxon>Neoptera</taxon>
        <taxon>Paraneoptera</taxon>
        <taxon>Hemiptera</taxon>
        <taxon>Auchenorrhyncha</taxon>
        <taxon>Membracoidea</taxon>
        <taxon>Cicadellidae</taxon>
        <taxon>Cicadellinae</taxon>
        <taxon>Cicadellini</taxon>
        <taxon>Graphocephala</taxon>
    </lineage>
</organism>
<proteinExistence type="predicted"/>
<protein>
    <submittedName>
        <fullName evidence="2">Uncharacterized protein</fullName>
    </submittedName>
</protein>
<feature type="compositionally biased region" description="Basic residues" evidence="1">
    <location>
        <begin position="160"/>
        <end position="185"/>
    </location>
</feature>
<dbReference type="EMBL" id="GEBQ01003995">
    <property type="protein sequence ID" value="JAT35982.1"/>
    <property type="molecule type" value="Transcribed_RNA"/>
</dbReference>
<evidence type="ECO:0000256" key="1">
    <source>
        <dbReference type="SAM" id="MobiDB-lite"/>
    </source>
</evidence>
<feature type="non-terminal residue" evidence="2">
    <location>
        <position position="201"/>
    </location>
</feature>
<feature type="compositionally biased region" description="Basic residues" evidence="1">
    <location>
        <begin position="81"/>
        <end position="96"/>
    </location>
</feature>
<evidence type="ECO:0000313" key="2">
    <source>
        <dbReference type="EMBL" id="JAT35982.1"/>
    </source>
</evidence>
<feature type="region of interest" description="Disordered" evidence="1">
    <location>
        <begin position="75"/>
        <end position="201"/>
    </location>
</feature>
<name>A0A1B6MJB0_9HEMI</name>
<dbReference type="AlphaFoldDB" id="A0A1B6MJB0"/>
<feature type="compositionally biased region" description="Basic residues" evidence="1">
    <location>
        <begin position="103"/>
        <end position="141"/>
    </location>
</feature>
<accession>A0A1B6MJB0</accession>